<keyword evidence="2" id="KW-0805">Transcription regulation</keyword>
<keyword evidence="9" id="KW-1185">Reference proteome</keyword>
<dbReference type="PANTHER" id="PTHR43133">
    <property type="entry name" value="RNA POLYMERASE ECF-TYPE SIGMA FACTO"/>
    <property type="match status" value="1"/>
</dbReference>
<dbReference type="InterPro" id="IPR039425">
    <property type="entry name" value="RNA_pol_sigma-70-like"/>
</dbReference>
<evidence type="ECO:0000313" key="8">
    <source>
        <dbReference type="EMBL" id="MBB3094552.1"/>
    </source>
</evidence>
<dbReference type="GO" id="GO:0016987">
    <property type="term" value="F:sigma factor activity"/>
    <property type="evidence" value="ECO:0007669"/>
    <property type="project" value="UniProtKB-KW"/>
</dbReference>
<proteinExistence type="inferred from homology"/>
<name>A0A7W5AEF2_9ACTN</name>
<evidence type="ECO:0000256" key="4">
    <source>
        <dbReference type="ARBA" id="ARBA00023125"/>
    </source>
</evidence>
<evidence type="ECO:0000256" key="1">
    <source>
        <dbReference type="ARBA" id="ARBA00010641"/>
    </source>
</evidence>
<dbReference type="AlphaFoldDB" id="A0A7W5AEF2"/>
<dbReference type="GO" id="GO:0003677">
    <property type="term" value="F:DNA binding"/>
    <property type="evidence" value="ECO:0007669"/>
    <property type="project" value="UniProtKB-KW"/>
</dbReference>
<comment type="caution">
    <text evidence="8">The sequence shown here is derived from an EMBL/GenBank/DDBJ whole genome shotgun (WGS) entry which is preliminary data.</text>
</comment>
<sequence>MRWTGVDSEFAAFVEARQHRLLRSAYLVCGDHHLAQDLLQGALVKLALRWSRVRDGDPEAFLRTVIYRDAVSWWRRRRREDLSDDPPERSDGGEDVPNRLVFAAALRRLPPRQRAVLVLRYFDDLTEARTAEILGVTVGTVKSQASAGLRKLRELAPELGEMAGRG</sequence>
<dbReference type="InterPro" id="IPR013249">
    <property type="entry name" value="RNA_pol_sigma70_r4_t2"/>
</dbReference>
<dbReference type="InterPro" id="IPR007627">
    <property type="entry name" value="RNA_pol_sigma70_r2"/>
</dbReference>
<dbReference type="Pfam" id="PF04542">
    <property type="entry name" value="Sigma70_r2"/>
    <property type="match status" value="1"/>
</dbReference>
<dbReference type="CDD" id="cd06171">
    <property type="entry name" value="Sigma70_r4"/>
    <property type="match status" value="1"/>
</dbReference>
<keyword evidence="4" id="KW-0238">DNA-binding</keyword>
<dbReference type="EMBL" id="JACHXF010000003">
    <property type="protein sequence ID" value="MBB3094552.1"/>
    <property type="molecule type" value="Genomic_DNA"/>
</dbReference>
<dbReference type="InterPro" id="IPR014284">
    <property type="entry name" value="RNA_pol_sigma-70_dom"/>
</dbReference>
<dbReference type="NCBIfam" id="TIGR02983">
    <property type="entry name" value="SigE-fam_strep"/>
    <property type="match status" value="1"/>
</dbReference>
<accession>A0A7W5AEF2</accession>
<evidence type="ECO:0000259" key="7">
    <source>
        <dbReference type="Pfam" id="PF08281"/>
    </source>
</evidence>
<keyword evidence="5" id="KW-0804">Transcription</keyword>
<feature type="domain" description="RNA polymerase sigma factor 70 region 4 type 2" evidence="7">
    <location>
        <begin position="102"/>
        <end position="152"/>
    </location>
</feature>
<dbReference type="NCBIfam" id="TIGR02937">
    <property type="entry name" value="sigma70-ECF"/>
    <property type="match status" value="1"/>
</dbReference>
<dbReference type="InterPro" id="IPR014325">
    <property type="entry name" value="RNA_pol_sigma-E_actinobac"/>
</dbReference>
<evidence type="ECO:0000259" key="6">
    <source>
        <dbReference type="Pfam" id="PF04542"/>
    </source>
</evidence>
<dbReference type="Gene3D" id="1.10.1740.10">
    <property type="match status" value="1"/>
</dbReference>
<dbReference type="InterPro" id="IPR013325">
    <property type="entry name" value="RNA_pol_sigma_r2"/>
</dbReference>
<dbReference type="InterPro" id="IPR036388">
    <property type="entry name" value="WH-like_DNA-bd_sf"/>
</dbReference>
<dbReference type="RefSeq" id="WP_183218813.1">
    <property type="nucleotide sequence ID" value="NZ_BMPW01000008.1"/>
</dbReference>
<evidence type="ECO:0000256" key="3">
    <source>
        <dbReference type="ARBA" id="ARBA00023082"/>
    </source>
</evidence>
<dbReference type="InterPro" id="IPR013324">
    <property type="entry name" value="RNA_pol_sigma_r3/r4-like"/>
</dbReference>
<dbReference type="Pfam" id="PF08281">
    <property type="entry name" value="Sigma70_r4_2"/>
    <property type="match status" value="1"/>
</dbReference>
<evidence type="ECO:0000256" key="2">
    <source>
        <dbReference type="ARBA" id="ARBA00023015"/>
    </source>
</evidence>
<comment type="similarity">
    <text evidence="1">Belongs to the sigma-70 factor family. ECF subfamily.</text>
</comment>
<dbReference type="SUPFAM" id="SSF88946">
    <property type="entry name" value="Sigma2 domain of RNA polymerase sigma factors"/>
    <property type="match status" value="1"/>
</dbReference>
<keyword evidence="3" id="KW-0731">Sigma factor</keyword>
<evidence type="ECO:0000256" key="5">
    <source>
        <dbReference type="ARBA" id="ARBA00023163"/>
    </source>
</evidence>
<dbReference type="Gene3D" id="1.10.10.10">
    <property type="entry name" value="Winged helix-like DNA-binding domain superfamily/Winged helix DNA-binding domain"/>
    <property type="match status" value="1"/>
</dbReference>
<dbReference type="Proteomes" id="UP000590749">
    <property type="component" value="Unassembled WGS sequence"/>
</dbReference>
<dbReference type="GO" id="GO:0006352">
    <property type="term" value="P:DNA-templated transcription initiation"/>
    <property type="evidence" value="ECO:0007669"/>
    <property type="project" value="InterPro"/>
</dbReference>
<reference evidence="8 9" key="1">
    <citation type="submission" date="2020-08" db="EMBL/GenBank/DDBJ databases">
        <title>Genomic Encyclopedia of Type Strains, Phase III (KMG-III): the genomes of soil and plant-associated and newly described type strains.</title>
        <authorList>
            <person name="Whitman W."/>
        </authorList>
    </citation>
    <scope>NUCLEOTIDE SEQUENCE [LARGE SCALE GENOMIC DNA]</scope>
    <source>
        <strain evidence="8 9">CECT 3287</strain>
    </source>
</reference>
<protein>
    <submittedName>
        <fullName evidence="8">RNA polymerase sigma-70 factor (Sigma-E family)</fullName>
    </submittedName>
</protein>
<evidence type="ECO:0000313" key="9">
    <source>
        <dbReference type="Proteomes" id="UP000590749"/>
    </source>
</evidence>
<dbReference type="SUPFAM" id="SSF88659">
    <property type="entry name" value="Sigma3 and sigma4 domains of RNA polymerase sigma factors"/>
    <property type="match status" value="1"/>
</dbReference>
<gene>
    <name evidence="8" type="ORF">FHR83_002204</name>
</gene>
<dbReference type="PANTHER" id="PTHR43133:SF50">
    <property type="entry name" value="ECF RNA POLYMERASE SIGMA FACTOR SIGM"/>
    <property type="match status" value="1"/>
</dbReference>
<organism evidence="8 9">
    <name type="scientific">Actinoplanes campanulatus</name>
    <dbReference type="NCBI Taxonomy" id="113559"/>
    <lineage>
        <taxon>Bacteria</taxon>
        <taxon>Bacillati</taxon>
        <taxon>Actinomycetota</taxon>
        <taxon>Actinomycetes</taxon>
        <taxon>Micromonosporales</taxon>
        <taxon>Micromonosporaceae</taxon>
        <taxon>Actinoplanes</taxon>
    </lineage>
</organism>
<feature type="domain" description="RNA polymerase sigma-70 region 2" evidence="6">
    <location>
        <begin position="14"/>
        <end position="79"/>
    </location>
</feature>